<dbReference type="RefSeq" id="WP_022939536.1">
    <property type="nucleotide sequence ID" value="NZ_CABKRQ010000010.1"/>
</dbReference>
<dbReference type="InterPro" id="IPR029063">
    <property type="entry name" value="SAM-dependent_MTases_sf"/>
</dbReference>
<dbReference type="Pfam" id="PF03602">
    <property type="entry name" value="Cons_hypoth95"/>
    <property type="match status" value="1"/>
</dbReference>
<accession>A0A318KLQ1</accession>
<dbReference type="PANTHER" id="PTHR43542">
    <property type="entry name" value="METHYLTRANSFERASE"/>
    <property type="match status" value="1"/>
</dbReference>
<dbReference type="EMBL" id="QJKH01000011">
    <property type="protein sequence ID" value="PXX77342.1"/>
    <property type="molecule type" value="Genomic_DNA"/>
</dbReference>
<dbReference type="NCBIfam" id="TIGR00095">
    <property type="entry name" value="16S rRNA (guanine(966)-N(2))-methyltransferase RsmD"/>
    <property type="match status" value="1"/>
</dbReference>
<dbReference type="PROSITE" id="PS00092">
    <property type="entry name" value="N6_MTASE"/>
    <property type="match status" value="1"/>
</dbReference>
<protein>
    <submittedName>
        <fullName evidence="3">16S rRNA (Guanine(966)-N(2))-methyltransferase RsmD</fullName>
    </submittedName>
</protein>
<comment type="caution">
    <text evidence="3">The sequence shown here is derived from an EMBL/GenBank/DDBJ whole genome shotgun (WGS) entry which is preliminary data.</text>
</comment>
<dbReference type="STRING" id="1034346.GCA_000313565_03258"/>
<gene>
    <name evidence="3" type="ORF">DES51_11194</name>
</gene>
<evidence type="ECO:0000313" key="4">
    <source>
        <dbReference type="Proteomes" id="UP000247612"/>
    </source>
</evidence>
<reference evidence="3 4" key="1">
    <citation type="submission" date="2018-05" db="EMBL/GenBank/DDBJ databases">
        <title>Genomic Encyclopedia of Type Strains, Phase IV (KMG-IV): sequencing the most valuable type-strain genomes for metagenomic binning, comparative biology and taxonomic classification.</title>
        <authorList>
            <person name="Goeker M."/>
        </authorList>
    </citation>
    <scope>NUCLEOTIDE SEQUENCE [LARGE SCALE GENOMIC DNA]</scope>
    <source>
        <strain evidence="3 4">JC118</strain>
    </source>
</reference>
<name>A0A318KLQ1_9FIRM</name>
<sequence>MRVVAGTLRSRKIEAVEGMDTRPTADKVKEAVFSRIGPYFQGGEMLDVYSGSGNIGIEAISRGMDHAWLNDMSPAAAKTIKRNVVNLKIEEQTKITQLSAEALLKACAQANKQFDLIYLDPPYAKQQNEALISQICALSLIKPDGLIIIESRKEDEFAEQISDMQLEKMAYYGITKISYYRRETIK</sequence>
<dbReference type="Proteomes" id="UP000247612">
    <property type="component" value="Unassembled WGS sequence"/>
</dbReference>
<dbReference type="InterPro" id="IPR004398">
    <property type="entry name" value="RNA_MeTrfase_RsmD"/>
</dbReference>
<dbReference type="CDD" id="cd02440">
    <property type="entry name" value="AdoMet_MTases"/>
    <property type="match status" value="1"/>
</dbReference>
<dbReference type="AlphaFoldDB" id="A0A318KLQ1"/>
<keyword evidence="2 3" id="KW-0808">Transferase</keyword>
<dbReference type="GO" id="GO:0003676">
    <property type="term" value="F:nucleic acid binding"/>
    <property type="evidence" value="ECO:0007669"/>
    <property type="project" value="InterPro"/>
</dbReference>
<dbReference type="GO" id="GO:0031167">
    <property type="term" value="P:rRNA methylation"/>
    <property type="evidence" value="ECO:0007669"/>
    <property type="project" value="InterPro"/>
</dbReference>
<dbReference type="InterPro" id="IPR002052">
    <property type="entry name" value="DNA_methylase_N6_adenine_CS"/>
</dbReference>
<keyword evidence="1 3" id="KW-0489">Methyltransferase</keyword>
<proteinExistence type="predicted"/>
<dbReference type="Gene3D" id="3.40.50.150">
    <property type="entry name" value="Vaccinia Virus protein VP39"/>
    <property type="match status" value="1"/>
</dbReference>
<evidence type="ECO:0000256" key="2">
    <source>
        <dbReference type="ARBA" id="ARBA00022679"/>
    </source>
</evidence>
<evidence type="ECO:0000313" key="3">
    <source>
        <dbReference type="EMBL" id="PXX77342.1"/>
    </source>
</evidence>
<dbReference type="OrthoDB" id="9803017at2"/>
<dbReference type="PANTHER" id="PTHR43542:SF1">
    <property type="entry name" value="METHYLTRANSFERASE"/>
    <property type="match status" value="1"/>
</dbReference>
<dbReference type="SUPFAM" id="SSF53335">
    <property type="entry name" value="S-adenosyl-L-methionine-dependent methyltransferases"/>
    <property type="match status" value="1"/>
</dbReference>
<keyword evidence="4" id="KW-1185">Reference proteome</keyword>
<dbReference type="PIRSF" id="PIRSF004553">
    <property type="entry name" value="CHP00095"/>
    <property type="match status" value="1"/>
</dbReference>
<evidence type="ECO:0000256" key="1">
    <source>
        <dbReference type="ARBA" id="ARBA00022603"/>
    </source>
</evidence>
<dbReference type="GO" id="GO:0008168">
    <property type="term" value="F:methyltransferase activity"/>
    <property type="evidence" value="ECO:0007669"/>
    <property type="project" value="UniProtKB-KW"/>
</dbReference>
<organism evidence="3 4">
    <name type="scientific">Dielma fastidiosa</name>
    <dbReference type="NCBI Taxonomy" id="1034346"/>
    <lineage>
        <taxon>Bacteria</taxon>
        <taxon>Bacillati</taxon>
        <taxon>Bacillota</taxon>
        <taxon>Erysipelotrichia</taxon>
        <taxon>Erysipelotrichales</taxon>
        <taxon>Erysipelotrichaceae</taxon>
        <taxon>Dielma</taxon>
    </lineage>
</organism>